<evidence type="ECO:0000313" key="1">
    <source>
        <dbReference type="EMBL" id="OUC93838.1"/>
    </source>
</evidence>
<comment type="caution">
    <text evidence="1">The sequence shown here is derived from an EMBL/GenBank/DDBJ whole genome shotgun (WGS) entry which is preliminary data.</text>
</comment>
<accession>A0A243RGF7</accession>
<dbReference type="EMBL" id="NGFP01000123">
    <property type="protein sequence ID" value="OUC93838.1"/>
    <property type="molecule type" value="Genomic_DNA"/>
</dbReference>
<sequence>MRTNPGEPLPRLILAGHTPAQAERLAEQVPAWRAAPEAAVTGLAAVGSLFREFVARDGPERVRASRAHAAVAGRAWVEYRTG</sequence>
<name>A0A243RGF7_9ACTN</name>
<proteinExistence type="predicted"/>
<dbReference type="AlphaFoldDB" id="A0A243RGF7"/>
<keyword evidence="2" id="KW-1185">Reference proteome</keyword>
<protein>
    <submittedName>
        <fullName evidence="1">Uncharacterized protein</fullName>
    </submittedName>
</protein>
<dbReference type="Proteomes" id="UP000194761">
    <property type="component" value="Unassembled WGS sequence"/>
</dbReference>
<gene>
    <name evidence="1" type="ORF">CA984_24795</name>
</gene>
<dbReference type="RefSeq" id="WP_086575961.1">
    <property type="nucleotide sequence ID" value="NZ_NGFP01000123.1"/>
</dbReference>
<reference evidence="1 2" key="1">
    <citation type="submission" date="2017-05" db="EMBL/GenBank/DDBJ databases">
        <title>Biotechnological potential of actinobacteria isolated from South African environments.</title>
        <authorList>
            <person name="Le Roes-Hill M."/>
            <person name="Prins A."/>
            <person name="Durrell K.A."/>
        </authorList>
    </citation>
    <scope>NUCLEOTIDE SEQUENCE [LARGE SCALE GENOMIC DNA]</scope>
    <source>
        <strain evidence="1">M26</strain>
    </source>
</reference>
<organism evidence="1 2">
    <name type="scientific">Streptosporangium minutum</name>
    <dbReference type="NCBI Taxonomy" id="569862"/>
    <lineage>
        <taxon>Bacteria</taxon>
        <taxon>Bacillati</taxon>
        <taxon>Actinomycetota</taxon>
        <taxon>Actinomycetes</taxon>
        <taxon>Streptosporangiales</taxon>
        <taxon>Streptosporangiaceae</taxon>
        <taxon>Streptosporangium</taxon>
    </lineage>
</organism>
<evidence type="ECO:0000313" key="2">
    <source>
        <dbReference type="Proteomes" id="UP000194761"/>
    </source>
</evidence>